<keyword evidence="2" id="KW-1185">Reference proteome</keyword>
<reference evidence="1 2" key="1">
    <citation type="journal article" date="2018" name="Front. Plant Sci.">
        <title>Red Clover (Trifolium pratense) and Zigzag Clover (T. medium) - A Picture of Genomic Similarities and Differences.</title>
        <authorList>
            <person name="Dluhosova J."/>
            <person name="Istvanek J."/>
            <person name="Nedelnik J."/>
            <person name="Repkova J."/>
        </authorList>
    </citation>
    <scope>NUCLEOTIDE SEQUENCE [LARGE SCALE GENOMIC DNA]</scope>
    <source>
        <strain evidence="2">cv. 10/8</strain>
        <tissue evidence="1">Leaf</tissue>
    </source>
</reference>
<accession>A0A392PLK3</accession>
<organism evidence="1 2">
    <name type="scientific">Trifolium medium</name>
    <dbReference type="NCBI Taxonomy" id="97028"/>
    <lineage>
        <taxon>Eukaryota</taxon>
        <taxon>Viridiplantae</taxon>
        <taxon>Streptophyta</taxon>
        <taxon>Embryophyta</taxon>
        <taxon>Tracheophyta</taxon>
        <taxon>Spermatophyta</taxon>
        <taxon>Magnoliopsida</taxon>
        <taxon>eudicotyledons</taxon>
        <taxon>Gunneridae</taxon>
        <taxon>Pentapetalae</taxon>
        <taxon>rosids</taxon>
        <taxon>fabids</taxon>
        <taxon>Fabales</taxon>
        <taxon>Fabaceae</taxon>
        <taxon>Papilionoideae</taxon>
        <taxon>50 kb inversion clade</taxon>
        <taxon>NPAAA clade</taxon>
        <taxon>Hologalegina</taxon>
        <taxon>IRL clade</taxon>
        <taxon>Trifolieae</taxon>
        <taxon>Trifolium</taxon>
    </lineage>
</organism>
<sequence>DIIQLSYHVHQTDPNWTGMDDHTISTMSSTFNMFGSSQARAPPSACKAQPNLQNAQLRSNRLPLRFPVGPVRPAGVQKK</sequence>
<dbReference type="EMBL" id="LXQA010086346">
    <property type="protein sequence ID" value="MCI12971.1"/>
    <property type="molecule type" value="Genomic_DNA"/>
</dbReference>
<comment type="caution">
    <text evidence="1">The sequence shown here is derived from an EMBL/GenBank/DDBJ whole genome shotgun (WGS) entry which is preliminary data.</text>
</comment>
<name>A0A392PLK3_9FABA</name>
<feature type="non-terminal residue" evidence="1">
    <location>
        <position position="1"/>
    </location>
</feature>
<proteinExistence type="predicted"/>
<evidence type="ECO:0000313" key="1">
    <source>
        <dbReference type="EMBL" id="MCI12971.1"/>
    </source>
</evidence>
<dbReference type="AlphaFoldDB" id="A0A392PLK3"/>
<protein>
    <submittedName>
        <fullName evidence="1">Uncharacterized protein</fullName>
    </submittedName>
</protein>
<evidence type="ECO:0000313" key="2">
    <source>
        <dbReference type="Proteomes" id="UP000265520"/>
    </source>
</evidence>
<dbReference type="Proteomes" id="UP000265520">
    <property type="component" value="Unassembled WGS sequence"/>
</dbReference>